<organism evidence="5 6">
    <name type="scientific">Enterovirga aerilata</name>
    <dbReference type="NCBI Taxonomy" id="2730920"/>
    <lineage>
        <taxon>Bacteria</taxon>
        <taxon>Pseudomonadati</taxon>
        <taxon>Pseudomonadota</taxon>
        <taxon>Alphaproteobacteria</taxon>
        <taxon>Hyphomicrobiales</taxon>
        <taxon>Methylobacteriaceae</taxon>
        <taxon>Enterovirga</taxon>
    </lineage>
</organism>
<dbReference type="InterPro" id="IPR013078">
    <property type="entry name" value="His_Pase_superF_clade-1"/>
</dbReference>
<keyword evidence="1" id="KW-0324">Glycolysis</keyword>
<evidence type="ECO:0000256" key="1">
    <source>
        <dbReference type="ARBA" id="ARBA00023152"/>
    </source>
</evidence>
<dbReference type="Pfam" id="PF00300">
    <property type="entry name" value="His_Phos_1"/>
    <property type="match status" value="1"/>
</dbReference>
<feature type="binding site" evidence="4">
    <location>
        <position position="79"/>
    </location>
    <ligand>
        <name>substrate</name>
    </ligand>
</feature>
<accession>A0A849I4C2</accession>
<feature type="active site" description="Tele-phosphohistidine intermediate" evidence="3">
    <location>
        <position position="14"/>
    </location>
</feature>
<feature type="binding site" evidence="4">
    <location>
        <begin position="13"/>
        <end position="20"/>
    </location>
    <ligand>
        <name>substrate</name>
    </ligand>
</feature>
<evidence type="ECO:0000256" key="3">
    <source>
        <dbReference type="PIRSR" id="PIRSR613078-1"/>
    </source>
</evidence>
<feature type="active site" description="Proton donor/acceptor" evidence="3">
    <location>
        <position position="107"/>
    </location>
</feature>
<evidence type="ECO:0000256" key="4">
    <source>
        <dbReference type="PIRSR" id="PIRSR613078-2"/>
    </source>
</evidence>
<dbReference type="PROSITE" id="PS00175">
    <property type="entry name" value="PG_MUTASE"/>
    <property type="match status" value="1"/>
</dbReference>
<dbReference type="PANTHER" id="PTHR48100">
    <property type="entry name" value="BROAD-SPECIFICITY PHOSPHATASE YOR283W-RELATED"/>
    <property type="match status" value="1"/>
</dbReference>
<dbReference type="SMART" id="SM00855">
    <property type="entry name" value="PGAM"/>
    <property type="match status" value="1"/>
</dbReference>
<keyword evidence="6" id="KW-1185">Reference proteome</keyword>
<dbReference type="InterPro" id="IPR050275">
    <property type="entry name" value="PGM_Phosphatase"/>
</dbReference>
<keyword evidence="2" id="KW-0413">Isomerase</keyword>
<dbReference type="AlphaFoldDB" id="A0A849I4C2"/>
<evidence type="ECO:0000256" key="2">
    <source>
        <dbReference type="ARBA" id="ARBA00023235"/>
    </source>
</evidence>
<dbReference type="Proteomes" id="UP000564885">
    <property type="component" value="Unassembled WGS sequence"/>
</dbReference>
<dbReference type="SUPFAM" id="SSF53254">
    <property type="entry name" value="Phosphoglycerate mutase-like"/>
    <property type="match status" value="1"/>
</dbReference>
<proteinExistence type="predicted"/>
<dbReference type="InterPro" id="IPR001345">
    <property type="entry name" value="PG/BPGM_mutase_AS"/>
</dbReference>
<evidence type="ECO:0000313" key="5">
    <source>
        <dbReference type="EMBL" id="NNM71229.1"/>
    </source>
</evidence>
<dbReference type="GO" id="GO:0016791">
    <property type="term" value="F:phosphatase activity"/>
    <property type="evidence" value="ECO:0007669"/>
    <property type="project" value="TreeGrafter"/>
</dbReference>
<sequence length="254" mass="28737">MQHGWPERLWIVRHGESAGNVARAAATEAGLAWIDIAERDVDVDLSALGERQSRSIGRWFAAMPPQERPEVVLASPYRRARRTAEIMAELGAYDPEHQLLLDERLREKEFGILDRLTTVGIRERYPEQAEFRRILGKFYHRPPGGESWCDAILRLRSALDTIGIRHAGRRVLVVSHQVIVLCMRYLIENMTEEQILAIDRAGDVANCGITEYRFDPSMGKDGGMRLERYNFTVPLEEEGTPVTSEPDAKLAAAS</sequence>
<dbReference type="RefSeq" id="WP_171216711.1">
    <property type="nucleotide sequence ID" value="NZ_JABEPP010000001.1"/>
</dbReference>
<gene>
    <name evidence="5" type="ORF">HJG44_02325</name>
</gene>
<protein>
    <submittedName>
        <fullName evidence="5">Histidine phosphatase family protein</fullName>
    </submittedName>
</protein>
<reference evidence="5 6" key="1">
    <citation type="submission" date="2020-04" db="EMBL/GenBank/DDBJ databases">
        <title>Enterovirga sp. isolate from soil.</title>
        <authorList>
            <person name="Chea S."/>
            <person name="Kim D.-U."/>
        </authorList>
    </citation>
    <scope>NUCLEOTIDE SEQUENCE [LARGE SCALE GENOMIC DNA]</scope>
    <source>
        <strain evidence="5 6">DB1703</strain>
    </source>
</reference>
<evidence type="ECO:0000313" key="6">
    <source>
        <dbReference type="Proteomes" id="UP000564885"/>
    </source>
</evidence>
<name>A0A849I4C2_9HYPH</name>
<dbReference type="PANTHER" id="PTHR48100:SF1">
    <property type="entry name" value="HISTIDINE PHOSPHATASE FAMILY PROTEIN-RELATED"/>
    <property type="match status" value="1"/>
</dbReference>
<comment type="caution">
    <text evidence="5">The sequence shown here is derived from an EMBL/GenBank/DDBJ whole genome shotgun (WGS) entry which is preliminary data.</text>
</comment>
<dbReference type="Gene3D" id="3.40.50.1240">
    <property type="entry name" value="Phosphoglycerate mutase-like"/>
    <property type="match status" value="1"/>
</dbReference>
<dbReference type="InterPro" id="IPR029033">
    <property type="entry name" value="His_PPase_superfam"/>
</dbReference>
<dbReference type="CDD" id="cd07067">
    <property type="entry name" value="HP_PGM_like"/>
    <property type="match status" value="1"/>
</dbReference>
<dbReference type="GO" id="GO:0005737">
    <property type="term" value="C:cytoplasm"/>
    <property type="evidence" value="ECO:0007669"/>
    <property type="project" value="TreeGrafter"/>
</dbReference>
<dbReference type="EMBL" id="JABEPP010000001">
    <property type="protein sequence ID" value="NNM71229.1"/>
    <property type="molecule type" value="Genomic_DNA"/>
</dbReference>